<dbReference type="Proteomes" id="UP000188532">
    <property type="component" value="Unassembled WGS sequence"/>
</dbReference>
<protein>
    <submittedName>
        <fullName evidence="1">Uncharacterized protein</fullName>
    </submittedName>
</protein>
<dbReference type="AlphaFoldDB" id="A0A1V3W8S8"/>
<reference evidence="1 2" key="1">
    <citation type="submission" date="2017-02" db="EMBL/GenBank/DDBJ databases">
        <title>Complete genome sequences of Mycobacterium kansasii strains isolated from rhesus macaques.</title>
        <authorList>
            <person name="Panda A."/>
            <person name="Nagaraj S."/>
            <person name="Zhao X."/>
            <person name="Tettelin H."/>
            <person name="Detolla L.J."/>
        </authorList>
    </citation>
    <scope>NUCLEOTIDE SEQUENCE [LARGE SCALE GENOMIC DNA]</scope>
    <source>
        <strain evidence="1 2">11-3469</strain>
    </source>
</reference>
<evidence type="ECO:0000313" key="2">
    <source>
        <dbReference type="Proteomes" id="UP000188532"/>
    </source>
</evidence>
<sequence length="67" mass="7609">MIVGCVGRRRRTGRQHRRLAWLAAGYRKRFRVSPSTAMRFQSAGDFLWAQAIMAQTADIIVAAESRT</sequence>
<organism evidence="1 2">
    <name type="scientific">Mycobacterium kansasii</name>
    <dbReference type="NCBI Taxonomy" id="1768"/>
    <lineage>
        <taxon>Bacteria</taxon>
        <taxon>Bacillati</taxon>
        <taxon>Actinomycetota</taxon>
        <taxon>Actinomycetes</taxon>
        <taxon>Mycobacteriales</taxon>
        <taxon>Mycobacteriaceae</taxon>
        <taxon>Mycobacterium</taxon>
    </lineage>
</organism>
<accession>A0A1V3W8S8</accession>
<gene>
    <name evidence="1" type="ORF">BZL29_8568</name>
</gene>
<evidence type="ECO:0000313" key="1">
    <source>
        <dbReference type="EMBL" id="OOK63282.1"/>
    </source>
</evidence>
<proteinExistence type="predicted"/>
<dbReference type="EMBL" id="MVBN01000021">
    <property type="protein sequence ID" value="OOK63282.1"/>
    <property type="molecule type" value="Genomic_DNA"/>
</dbReference>
<name>A0A1V3W8S8_MYCKA</name>
<comment type="caution">
    <text evidence="1">The sequence shown here is derived from an EMBL/GenBank/DDBJ whole genome shotgun (WGS) entry which is preliminary data.</text>
</comment>